<keyword evidence="4" id="KW-0653">Protein transport</keyword>
<evidence type="ECO:0000256" key="2">
    <source>
        <dbReference type="ARBA" id="ARBA00022448"/>
    </source>
</evidence>
<accession>A0A2P5IG51</accession>
<dbReference type="InterPro" id="IPR013880">
    <property type="entry name" value="Yos1"/>
</dbReference>
<evidence type="ECO:0000256" key="5">
    <source>
        <dbReference type="ARBA" id="ARBA00022989"/>
    </source>
</evidence>
<evidence type="ECO:0008006" key="11">
    <source>
        <dbReference type="Google" id="ProtNLM"/>
    </source>
</evidence>
<evidence type="ECO:0000256" key="1">
    <source>
        <dbReference type="ARBA" id="ARBA00004370"/>
    </source>
</evidence>
<dbReference type="Proteomes" id="UP000094444">
    <property type="component" value="Unassembled WGS sequence"/>
</dbReference>
<keyword evidence="3 8" id="KW-0812">Transmembrane</keyword>
<comment type="caution">
    <text evidence="9">The sequence shown here is derived from an EMBL/GenBank/DDBJ whole genome shotgun (WGS) entry which is preliminary data.</text>
</comment>
<dbReference type="Pfam" id="PF08571">
    <property type="entry name" value="Yos1"/>
    <property type="match status" value="1"/>
</dbReference>
<dbReference type="OrthoDB" id="15356at2759"/>
<dbReference type="GO" id="GO:0000139">
    <property type="term" value="C:Golgi membrane"/>
    <property type="evidence" value="ECO:0007669"/>
    <property type="project" value="TreeGrafter"/>
</dbReference>
<evidence type="ECO:0000313" key="10">
    <source>
        <dbReference type="Proteomes" id="UP000094444"/>
    </source>
</evidence>
<organism evidence="9 10">
    <name type="scientific">Diaporthe helianthi</name>
    <dbReference type="NCBI Taxonomy" id="158607"/>
    <lineage>
        <taxon>Eukaryota</taxon>
        <taxon>Fungi</taxon>
        <taxon>Dikarya</taxon>
        <taxon>Ascomycota</taxon>
        <taxon>Pezizomycotina</taxon>
        <taxon>Sordariomycetes</taxon>
        <taxon>Sordariomycetidae</taxon>
        <taxon>Diaporthales</taxon>
        <taxon>Diaporthaceae</taxon>
        <taxon>Diaporthe</taxon>
    </lineage>
</organism>
<evidence type="ECO:0000313" key="9">
    <source>
        <dbReference type="EMBL" id="POS81489.1"/>
    </source>
</evidence>
<gene>
    <name evidence="9" type="ORF">DHEL01_v200111</name>
</gene>
<dbReference type="PANTHER" id="PTHR15858">
    <property type="entry name" value="IMMEDIATE EARLY RESPONSE 3-INTERACTING PROTEIN 1"/>
    <property type="match status" value="1"/>
</dbReference>
<evidence type="ECO:0000256" key="7">
    <source>
        <dbReference type="ARBA" id="ARBA00024203"/>
    </source>
</evidence>
<keyword evidence="10" id="KW-1185">Reference proteome</keyword>
<evidence type="ECO:0000256" key="4">
    <source>
        <dbReference type="ARBA" id="ARBA00022927"/>
    </source>
</evidence>
<feature type="transmembrane region" description="Helical" evidence="8">
    <location>
        <begin position="63"/>
        <end position="83"/>
    </location>
</feature>
<dbReference type="GO" id="GO:0006888">
    <property type="term" value="P:endoplasmic reticulum to Golgi vesicle-mediated transport"/>
    <property type="evidence" value="ECO:0007669"/>
    <property type="project" value="TreeGrafter"/>
</dbReference>
<keyword evidence="6 8" id="KW-0472">Membrane</keyword>
<reference evidence="9" key="1">
    <citation type="submission" date="2017-09" db="EMBL/GenBank/DDBJ databases">
        <title>Polyketide synthases of a Diaporthe helianthi virulent isolate.</title>
        <authorList>
            <person name="Baroncelli R."/>
        </authorList>
    </citation>
    <scope>NUCLEOTIDE SEQUENCE [LARGE SCALE GENOMIC DNA]</scope>
    <source>
        <strain evidence="9">7/96</strain>
    </source>
</reference>
<keyword evidence="2" id="KW-0813">Transport</keyword>
<name>A0A2P5IG51_DIAHE</name>
<dbReference type="GO" id="GO:0015031">
    <property type="term" value="P:protein transport"/>
    <property type="evidence" value="ECO:0007669"/>
    <property type="project" value="UniProtKB-KW"/>
</dbReference>
<sequence>MGFISNTITIVVLFLNAICVLSEDRFLARVGLSRRNANADFGQPGGDGSVQSKIGNLIWSVRTVMKFPLIFINAVLIAFHFFLG</sequence>
<dbReference type="InParanoid" id="A0A2P5IG51"/>
<evidence type="ECO:0000256" key="8">
    <source>
        <dbReference type="SAM" id="Phobius"/>
    </source>
</evidence>
<dbReference type="EMBL" id="MAVT02000004">
    <property type="protein sequence ID" value="POS81489.1"/>
    <property type="molecule type" value="Genomic_DNA"/>
</dbReference>
<keyword evidence="5 8" id="KW-1133">Transmembrane helix</keyword>
<feature type="transmembrane region" description="Helical" evidence="8">
    <location>
        <begin position="6"/>
        <end position="27"/>
    </location>
</feature>
<dbReference type="STRING" id="158607.A0A2P5IG51"/>
<evidence type="ECO:0000256" key="3">
    <source>
        <dbReference type="ARBA" id="ARBA00022692"/>
    </source>
</evidence>
<protein>
    <recommendedName>
        <fullName evidence="11">Yos1-like protein</fullName>
    </recommendedName>
</protein>
<dbReference type="PANTHER" id="PTHR15858:SF0">
    <property type="entry name" value="IMMEDIATE EARLY RESPONSE 3-INTERACTING PROTEIN 1"/>
    <property type="match status" value="1"/>
</dbReference>
<evidence type="ECO:0000256" key="6">
    <source>
        <dbReference type="ARBA" id="ARBA00023136"/>
    </source>
</evidence>
<proteinExistence type="inferred from homology"/>
<dbReference type="AlphaFoldDB" id="A0A2P5IG51"/>
<comment type="subcellular location">
    <subcellularLocation>
        <location evidence="1">Membrane</location>
    </subcellularLocation>
</comment>
<comment type="similarity">
    <text evidence="7">Belongs to the YOS1 family.</text>
</comment>
<dbReference type="GO" id="GO:0030134">
    <property type="term" value="C:COPII-coated ER to Golgi transport vesicle"/>
    <property type="evidence" value="ECO:0007669"/>
    <property type="project" value="TreeGrafter"/>
</dbReference>
<dbReference type="FunCoup" id="A0A2P5IG51">
    <property type="interactions" value="311"/>
</dbReference>
<dbReference type="GO" id="GO:0005789">
    <property type="term" value="C:endoplasmic reticulum membrane"/>
    <property type="evidence" value="ECO:0007669"/>
    <property type="project" value="TreeGrafter"/>
</dbReference>